<name>A0ABT3T5A3_9GAMM</name>
<dbReference type="CDD" id="cd00495">
    <property type="entry name" value="Ribosomal_L25_TL5_CTC"/>
    <property type="match status" value="1"/>
</dbReference>
<dbReference type="HAMAP" id="MF_01334">
    <property type="entry name" value="Ribosomal_bL25_CTC"/>
    <property type="match status" value="1"/>
</dbReference>
<dbReference type="NCBIfam" id="NF004128">
    <property type="entry name" value="PRK05618.1-2"/>
    <property type="match status" value="1"/>
</dbReference>
<dbReference type="SUPFAM" id="SSF50715">
    <property type="entry name" value="Ribosomal protein L25-like"/>
    <property type="match status" value="1"/>
</dbReference>
<evidence type="ECO:0000313" key="10">
    <source>
        <dbReference type="Proteomes" id="UP001143304"/>
    </source>
</evidence>
<keyword evidence="2 5" id="KW-0694">RNA-binding</keyword>
<keyword evidence="3 5" id="KW-0689">Ribosomal protein</keyword>
<feature type="domain" description="Large ribosomal subunit protein bL25 L25" evidence="7">
    <location>
        <begin position="7"/>
        <end position="95"/>
    </location>
</feature>
<dbReference type="NCBIfam" id="TIGR00731">
    <property type="entry name" value="bL25_bact_ctc"/>
    <property type="match status" value="1"/>
</dbReference>
<dbReference type="PANTHER" id="PTHR33284">
    <property type="entry name" value="RIBOSOMAL PROTEIN L25/GLN-TRNA SYNTHETASE, ANTI-CODON-BINDING DOMAIN-CONTAINING PROTEIN"/>
    <property type="match status" value="1"/>
</dbReference>
<dbReference type="InterPro" id="IPR029751">
    <property type="entry name" value="Ribosomal_L25_dom"/>
</dbReference>
<dbReference type="Gene3D" id="2.40.240.10">
    <property type="entry name" value="Ribosomal Protein L25, Chain P"/>
    <property type="match status" value="1"/>
</dbReference>
<dbReference type="InterPro" id="IPR020056">
    <property type="entry name" value="Rbsml_bL25/Gln-tRNA_synth_N"/>
</dbReference>
<evidence type="ECO:0000259" key="8">
    <source>
        <dbReference type="Pfam" id="PF14693"/>
    </source>
</evidence>
<reference evidence="9" key="1">
    <citation type="submission" date="2019-02" db="EMBL/GenBank/DDBJ databases">
        <authorList>
            <person name="Li S.-H."/>
        </authorList>
    </citation>
    <scope>NUCLEOTIDE SEQUENCE</scope>
    <source>
        <strain evidence="9">IMCC11814</strain>
    </source>
</reference>
<evidence type="ECO:0000256" key="3">
    <source>
        <dbReference type="ARBA" id="ARBA00022980"/>
    </source>
</evidence>
<dbReference type="InterPro" id="IPR020057">
    <property type="entry name" value="Ribosomal_bL25_b-dom"/>
</dbReference>
<feature type="domain" description="Large ribosomal subunit protein bL25 beta" evidence="8">
    <location>
        <begin position="104"/>
        <end position="194"/>
    </location>
</feature>
<evidence type="ECO:0000256" key="5">
    <source>
        <dbReference type="HAMAP-Rule" id="MF_01334"/>
    </source>
</evidence>
<proteinExistence type="inferred from homology"/>
<comment type="similarity">
    <text evidence="5">Belongs to the bacterial ribosomal protein bL25 family. CTC subfamily.</text>
</comment>
<sequence>MSDQFELNAEVRNDLGKGASRRLRRSADLVPAIVYGGDKNPVPLTLVRKDLEKALENEAFYSHVLRLKVGSGTEKAILKDLQRHPARNHVMHADFLRVDDNVAIKVHVPIHFLNEENCVGVKMQGGLVQHQATDIEVQCLPANIPEYIEVDMIELETGQIVHLSDVTLPEGVTSVALALGESHDLAIASVLAPKGNDEAGDGAPAAEAAEGEPDGEGNAEGGNSED</sequence>
<accession>A0ABT3T5A3</accession>
<dbReference type="GO" id="GO:0005840">
    <property type="term" value="C:ribosome"/>
    <property type="evidence" value="ECO:0007669"/>
    <property type="project" value="UniProtKB-KW"/>
</dbReference>
<dbReference type="InterPro" id="IPR011035">
    <property type="entry name" value="Ribosomal_bL25/Gln-tRNA_synth"/>
</dbReference>
<dbReference type="Pfam" id="PF01386">
    <property type="entry name" value="Ribosomal_L25p"/>
    <property type="match status" value="1"/>
</dbReference>
<feature type="region of interest" description="Disordered" evidence="6">
    <location>
        <begin position="194"/>
        <end position="226"/>
    </location>
</feature>
<dbReference type="InterPro" id="IPR020930">
    <property type="entry name" value="Ribosomal_uL5_bac-type"/>
</dbReference>
<dbReference type="NCBIfam" id="NF004612">
    <property type="entry name" value="PRK05943.1"/>
    <property type="match status" value="1"/>
</dbReference>
<evidence type="ECO:0000259" key="7">
    <source>
        <dbReference type="Pfam" id="PF01386"/>
    </source>
</evidence>
<keyword evidence="1 5" id="KW-0699">rRNA-binding</keyword>
<dbReference type="EMBL" id="SHNO01000001">
    <property type="protein sequence ID" value="MCX2977355.1"/>
    <property type="molecule type" value="Genomic_DNA"/>
</dbReference>
<dbReference type="InterPro" id="IPR037121">
    <property type="entry name" value="Ribosomal_bL25_C"/>
</dbReference>
<dbReference type="PANTHER" id="PTHR33284:SF1">
    <property type="entry name" value="RIBOSOMAL PROTEIN L25_GLN-TRNA SYNTHETASE, ANTI-CODON-BINDING DOMAIN-CONTAINING PROTEIN"/>
    <property type="match status" value="1"/>
</dbReference>
<evidence type="ECO:0000256" key="4">
    <source>
        <dbReference type="ARBA" id="ARBA00023274"/>
    </source>
</evidence>
<dbReference type="Proteomes" id="UP001143304">
    <property type="component" value="Unassembled WGS sequence"/>
</dbReference>
<dbReference type="InterPro" id="IPR001021">
    <property type="entry name" value="Ribosomal_bL25_long"/>
</dbReference>
<dbReference type="Gene3D" id="2.170.120.20">
    <property type="entry name" value="Ribosomal protein L25, beta domain"/>
    <property type="match status" value="1"/>
</dbReference>
<comment type="subunit">
    <text evidence="5">Part of the 50S ribosomal subunit; part of the 5S rRNA/L5/L18/L25 subcomplex. Contacts the 5S rRNA. Binds to the 5S rRNA independently of L5 and L18.</text>
</comment>
<dbReference type="NCBIfam" id="NF004130">
    <property type="entry name" value="PRK05618.1-5"/>
    <property type="match status" value="1"/>
</dbReference>
<feature type="compositionally biased region" description="Acidic residues" evidence="6">
    <location>
        <begin position="209"/>
        <end position="226"/>
    </location>
</feature>
<dbReference type="RefSeq" id="WP_279249079.1">
    <property type="nucleotide sequence ID" value="NZ_SHNO01000001.1"/>
</dbReference>
<protein>
    <recommendedName>
        <fullName evidence="5">Large ribosomal subunit protein bL25</fullName>
    </recommendedName>
    <alternativeName>
        <fullName evidence="5">General stress protein CTC</fullName>
    </alternativeName>
</protein>
<organism evidence="9 10">
    <name type="scientific">Candidatus Marimicrobium litorale</name>
    <dbReference type="NCBI Taxonomy" id="2518991"/>
    <lineage>
        <taxon>Bacteria</taxon>
        <taxon>Pseudomonadati</taxon>
        <taxon>Pseudomonadota</taxon>
        <taxon>Gammaproteobacteria</taxon>
        <taxon>Cellvibrionales</taxon>
        <taxon>Halieaceae</taxon>
        <taxon>Marimicrobium</taxon>
    </lineage>
</organism>
<evidence type="ECO:0000313" key="9">
    <source>
        <dbReference type="EMBL" id="MCX2977355.1"/>
    </source>
</evidence>
<comment type="caution">
    <text evidence="9">The sequence shown here is derived from an EMBL/GenBank/DDBJ whole genome shotgun (WGS) entry which is preliminary data.</text>
</comment>
<evidence type="ECO:0000256" key="1">
    <source>
        <dbReference type="ARBA" id="ARBA00022730"/>
    </source>
</evidence>
<evidence type="ECO:0000256" key="6">
    <source>
        <dbReference type="SAM" id="MobiDB-lite"/>
    </source>
</evidence>
<dbReference type="Pfam" id="PF14693">
    <property type="entry name" value="Ribosomal_TL5_C"/>
    <property type="match status" value="1"/>
</dbReference>
<evidence type="ECO:0000256" key="2">
    <source>
        <dbReference type="ARBA" id="ARBA00022884"/>
    </source>
</evidence>
<comment type="function">
    <text evidence="5">This is one of the proteins that binds to the 5S RNA in the ribosome where it forms part of the central protuberance.</text>
</comment>
<keyword evidence="4 5" id="KW-0687">Ribonucleoprotein</keyword>
<gene>
    <name evidence="5" type="primary">rplY</name>
    <name evidence="5" type="synonym">ctc</name>
    <name evidence="9" type="ORF">EYC82_08310</name>
</gene>
<keyword evidence="10" id="KW-1185">Reference proteome</keyword>